<evidence type="ECO:0000256" key="1">
    <source>
        <dbReference type="ARBA" id="ARBA00004123"/>
    </source>
</evidence>
<comment type="caution">
    <text evidence="10">The sequence shown here is derived from an EMBL/GenBank/DDBJ whole genome shotgun (WGS) entry which is preliminary data.</text>
</comment>
<gene>
    <name evidence="10" type="ORF">FNV43_RR16341</name>
</gene>
<feature type="compositionally biased region" description="Basic residues" evidence="7">
    <location>
        <begin position="787"/>
        <end position="803"/>
    </location>
</feature>
<organism evidence="10 11">
    <name type="scientific">Rhamnella rubrinervis</name>
    <dbReference type="NCBI Taxonomy" id="2594499"/>
    <lineage>
        <taxon>Eukaryota</taxon>
        <taxon>Viridiplantae</taxon>
        <taxon>Streptophyta</taxon>
        <taxon>Embryophyta</taxon>
        <taxon>Tracheophyta</taxon>
        <taxon>Spermatophyta</taxon>
        <taxon>Magnoliopsida</taxon>
        <taxon>eudicotyledons</taxon>
        <taxon>Gunneridae</taxon>
        <taxon>Pentapetalae</taxon>
        <taxon>rosids</taxon>
        <taxon>fabids</taxon>
        <taxon>Rosales</taxon>
        <taxon>Rhamnaceae</taxon>
        <taxon>rhamnoid group</taxon>
        <taxon>Rhamneae</taxon>
        <taxon>Rhamnella</taxon>
    </lineage>
</organism>
<keyword evidence="5" id="KW-0539">Nucleus</keyword>
<dbReference type="InterPro" id="IPR016181">
    <property type="entry name" value="Acyl_CoA_acyltransferase"/>
</dbReference>
<feature type="compositionally biased region" description="Polar residues" evidence="7">
    <location>
        <begin position="1338"/>
        <end position="1351"/>
    </location>
</feature>
<evidence type="ECO:0000256" key="5">
    <source>
        <dbReference type="ARBA" id="ARBA00023242"/>
    </source>
</evidence>
<dbReference type="CDD" id="cd15532">
    <property type="entry name" value="PHD2_CHD_II"/>
    <property type="match status" value="1"/>
</dbReference>
<name>A0A8K0GYM5_9ROSA</name>
<evidence type="ECO:0000256" key="4">
    <source>
        <dbReference type="ARBA" id="ARBA00022833"/>
    </source>
</evidence>
<dbReference type="GO" id="GO:0016747">
    <property type="term" value="F:acyltransferase activity, transferring groups other than amino-acyl groups"/>
    <property type="evidence" value="ECO:0007669"/>
    <property type="project" value="InterPro"/>
</dbReference>
<dbReference type="InterPro" id="IPR011011">
    <property type="entry name" value="Znf_FYVE_PHD"/>
</dbReference>
<dbReference type="Gene3D" id="3.30.40.10">
    <property type="entry name" value="Zinc/RING finger domain, C3HC4 (zinc finger)"/>
    <property type="match status" value="1"/>
</dbReference>
<keyword evidence="3 6" id="KW-0863">Zinc-finger</keyword>
<dbReference type="Gene3D" id="3.40.630.30">
    <property type="match status" value="1"/>
</dbReference>
<dbReference type="GO" id="GO:0008270">
    <property type="term" value="F:zinc ion binding"/>
    <property type="evidence" value="ECO:0007669"/>
    <property type="project" value="UniProtKB-KW"/>
</dbReference>
<feature type="region of interest" description="Disordered" evidence="7">
    <location>
        <begin position="785"/>
        <end position="805"/>
    </location>
</feature>
<dbReference type="Pfam" id="PF00628">
    <property type="entry name" value="PHD"/>
    <property type="match status" value="1"/>
</dbReference>
<keyword evidence="4" id="KW-0862">Zinc</keyword>
<dbReference type="PROSITE" id="PS51186">
    <property type="entry name" value="GNAT"/>
    <property type="match status" value="1"/>
</dbReference>
<feature type="region of interest" description="Disordered" evidence="7">
    <location>
        <begin position="1317"/>
        <end position="1378"/>
    </location>
</feature>
<dbReference type="Pfam" id="PF23209">
    <property type="entry name" value="IDM1_C"/>
    <property type="match status" value="1"/>
</dbReference>
<dbReference type="InterPro" id="IPR001965">
    <property type="entry name" value="Znf_PHD"/>
</dbReference>
<sequence length="1537" mass="169398">MLLGKQIEDLHDDDFEGSKSEHCIFTEVFFSNDVGSTNKRCLVTGVINFECESSKNGDTSLCSNSENSAITSHSSSKNTCLEEFSNVTEECKDGYFRDKFASIKRNGEDTIGKRMKFSVDELHNSLHDLGTFMNSSAFSERQASRMFVPAKYPICERVPCHLVESSNEGVTSSCYLLKRNVEMDRGGTEGGPNDGKEVLVGKAIASPVSQESFATRLLAASPTVNVPEKSGSPLHADEGPEEYKYPGLVVSIDALKTNSKIDPRPLLQYHVSDLLSAAGWCIEKRKRPSRSYMESVYRTPMGRVIREFPKAWRVCGELLCADKYSSLQEDESKKWADISLFLSDLSDTLLNIGKEKNHLELSYRWKLLDPFVIVVFIGRKIGALRRGEVVEAFQSLLTDGTCRTGSFLGVTSADSVGQQITERDVLAPLCDNSLAAERALVGSGVNDLACLQQSGNESLSEYGRVNNKEEVKPLMGISIYTAEKEGMYLVNADNGIGNQCSEFSVDKISCLDRTSIPTCGTDNTSIQSAGCLHDFPVTSRNCNCVHEAVSPYQDSNANSPISDKRSSEHNMETIKEVTDASIDSPEKKDELLGGLLTDIGNYLQGSSDNHPNITSGGLIRFQDLEAKNSRHEEEEGRQCFEASEFKIVETFSSGDIFLKKKTRRKSKKISEIKSNSSYQSDILTSSSSGKDKAKLQLVKINGTQLELKEVHGNLIANGRNKGRWKKSHSLHSFRHQIEKKGSKLKNICYGFNNSKSGKAKSTRCQIEDDDLLVSAIIKNKDFSPNTARKKARKTRARRKHRSQKGSCKLLPRSMVNGGNHFKDGKWYILGVRTVLSWMIDAGAISMNDVIQYRNPKDDAVMKDGLVTKDGVLCKCCSKVLTISDFKVHAGFKLNRPCLNLFMESGKPFTLCQLQAWSAEYKTRKRGNQAVQVDENDQNDDSCGLCGDGGELLCCDNCPSTFHQACLSAQVCLLEVLPELPKGNWYCPNCTCRICGDLVNDKEASSSADALKCLQCEHKYHEACVKEKVTCRAISDLWLCGTSCQEVYSGLQSRVGIINHIGDGFSWTLLKCIHDDQKVHSAQRFALKAECNSRLAVALTIMEECFVSMVDPRTGIDMIPHLLYNWGSDFARLNFQGFYTVVLEKDDVLISVASIRVHGATVAEMPLIATCSQYRRKGMCRRLVTAIEEMLMSVKVEKLVIAAIPDLVSTWTEGFGFVPVEDSEKCSLNKINLMVFPGTVLLKKPLYDNRKTHGQSGDASAVADESTKVDVFCKTGTMGEFEHRFGENDSTNQAGTELENEFGEYKNLREFECGGNISAIDDETGPNDTSSMGKDESTKVSTQSGETNTMSGFLSDKTCSPGKLPAQTLTNPTGRKKLPGAQVCEGKEVGILQGEDLQELEVGSEEGIVYSDGILGQLEVDARTGIKLADDNDLPESEVGKEMETVKSVQQSNFSCANEPGVRLMENEDVQVAEAEGSSSSTLQDQFSKPSCEEPVAPTTTSVGDSESEMVTDNVESSSMYDQKQSLNEKLHKTCEVM</sequence>
<evidence type="ECO:0000313" key="10">
    <source>
        <dbReference type="EMBL" id="KAF3442425.1"/>
    </source>
</evidence>
<evidence type="ECO:0000259" key="9">
    <source>
        <dbReference type="PROSITE" id="PS51186"/>
    </source>
</evidence>
<dbReference type="InterPro" id="IPR032308">
    <property type="entry name" value="TDBD"/>
</dbReference>
<protein>
    <submittedName>
        <fullName evidence="10">Uncharacterized protein</fullName>
    </submittedName>
</protein>
<feature type="domain" description="PHD-type" evidence="8">
    <location>
        <begin position="939"/>
        <end position="992"/>
    </location>
</feature>
<evidence type="ECO:0000256" key="7">
    <source>
        <dbReference type="SAM" id="MobiDB-lite"/>
    </source>
</evidence>
<dbReference type="PANTHER" id="PTHR46508">
    <property type="entry name" value="PHD FINGER FAMILY PROTEIN"/>
    <property type="match status" value="1"/>
</dbReference>
<dbReference type="SMART" id="SM00249">
    <property type="entry name" value="PHD"/>
    <property type="match status" value="2"/>
</dbReference>
<feature type="region of interest" description="Disordered" evidence="7">
    <location>
        <begin position="1471"/>
        <end position="1537"/>
    </location>
</feature>
<dbReference type="Proteomes" id="UP000796880">
    <property type="component" value="Unassembled WGS sequence"/>
</dbReference>
<reference evidence="10" key="1">
    <citation type="submission" date="2020-03" db="EMBL/GenBank/DDBJ databases">
        <title>A high-quality chromosome-level genome assembly of a woody plant with both climbing and erect habits, Rhamnella rubrinervis.</title>
        <authorList>
            <person name="Lu Z."/>
            <person name="Yang Y."/>
            <person name="Zhu X."/>
            <person name="Sun Y."/>
        </authorList>
    </citation>
    <scope>NUCLEOTIDE SEQUENCE</scope>
    <source>
        <strain evidence="10">BYM</strain>
        <tissue evidence="10">Leaf</tissue>
    </source>
</reference>
<feature type="compositionally biased region" description="Polar residues" evidence="7">
    <location>
        <begin position="1497"/>
        <end position="1525"/>
    </location>
</feature>
<feature type="compositionally biased region" description="Polar residues" evidence="7">
    <location>
        <begin position="1476"/>
        <end position="1488"/>
    </location>
</feature>
<dbReference type="InterPro" id="IPR000182">
    <property type="entry name" value="GNAT_dom"/>
</dbReference>
<dbReference type="PANTHER" id="PTHR46508:SF2">
    <property type="entry name" value="INCREASED DNA METHYLATION 1"/>
    <property type="match status" value="1"/>
</dbReference>
<evidence type="ECO:0000313" key="11">
    <source>
        <dbReference type="Proteomes" id="UP000796880"/>
    </source>
</evidence>
<dbReference type="Pfam" id="PF16135">
    <property type="entry name" value="TDBD"/>
    <property type="match status" value="1"/>
</dbReference>
<dbReference type="OrthoDB" id="429143at2759"/>
<dbReference type="InterPro" id="IPR013083">
    <property type="entry name" value="Znf_RING/FYVE/PHD"/>
</dbReference>
<dbReference type="InterPro" id="IPR019787">
    <property type="entry name" value="Znf_PHD-finger"/>
</dbReference>
<dbReference type="EMBL" id="VOIH02000007">
    <property type="protein sequence ID" value="KAF3442425.1"/>
    <property type="molecule type" value="Genomic_DNA"/>
</dbReference>
<feature type="domain" description="N-acetyltransferase" evidence="9">
    <location>
        <begin position="1082"/>
        <end position="1246"/>
    </location>
</feature>
<dbReference type="GO" id="GO:0005634">
    <property type="term" value="C:nucleus"/>
    <property type="evidence" value="ECO:0007669"/>
    <property type="project" value="UniProtKB-SubCell"/>
</dbReference>
<evidence type="ECO:0000256" key="2">
    <source>
        <dbReference type="ARBA" id="ARBA00022723"/>
    </source>
</evidence>
<dbReference type="SUPFAM" id="SSF55729">
    <property type="entry name" value="Acyl-CoA N-acyltransferases (Nat)"/>
    <property type="match status" value="1"/>
</dbReference>
<proteinExistence type="predicted"/>
<dbReference type="InterPro" id="IPR056511">
    <property type="entry name" value="IDM1_C"/>
</dbReference>
<keyword evidence="2" id="KW-0479">Metal-binding</keyword>
<feature type="compositionally biased region" description="Basic and acidic residues" evidence="7">
    <location>
        <begin position="1526"/>
        <end position="1537"/>
    </location>
</feature>
<keyword evidence="11" id="KW-1185">Reference proteome</keyword>
<evidence type="ECO:0000256" key="6">
    <source>
        <dbReference type="PROSITE-ProRule" id="PRU00146"/>
    </source>
</evidence>
<accession>A0A8K0GYM5</accession>
<comment type="subcellular location">
    <subcellularLocation>
        <location evidence="1">Nucleus</location>
    </subcellularLocation>
</comment>
<dbReference type="SUPFAM" id="SSF57903">
    <property type="entry name" value="FYVE/PHD zinc finger"/>
    <property type="match status" value="1"/>
</dbReference>
<evidence type="ECO:0000259" key="8">
    <source>
        <dbReference type="PROSITE" id="PS50016"/>
    </source>
</evidence>
<evidence type="ECO:0000256" key="3">
    <source>
        <dbReference type="ARBA" id="ARBA00022771"/>
    </source>
</evidence>
<dbReference type="PROSITE" id="PS50016">
    <property type="entry name" value="ZF_PHD_2"/>
    <property type="match status" value="1"/>
</dbReference>